<dbReference type="InterPro" id="IPR029066">
    <property type="entry name" value="PLP-binding_barrel"/>
</dbReference>
<keyword evidence="3" id="KW-0175">Coiled coil</keyword>
<dbReference type="SMART" id="SM01119">
    <property type="entry name" value="D-ser_dehydrat"/>
    <property type="match status" value="1"/>
</dbReference>
<dbReference type="KEGG" id="twi:Thewi_0831"/>
<dbReference type="InterPro" id="IPR001608">
    <property type="entry name" value="Ala_racemase_N"/>
</dbReference>
<dbReference type="GO" id="GO:0036088">
    <property type="term" value="P:D-serine catabolic process"/>
    <property type="evidence" value="ECO:0007669"/>
    <property type="project" value="TreeGrafter"/>
</dbReference>
<dbReference type="InterPro" id="IPR042208">
    <property type="entry name" value="D-ser_dehydrat-like_sf"/>
</dbReference>
<dbReference type="RefSeq" id="WP_014062552.1">
    <property type="nucleotide sequence ID" value="NC_015958.1"/>
</dbReference>
<evidence type="ECO:0000256" key="1">
    <source>
        <dbReference type="ARBA" id="ARBA00005323"/>
    </source>
</evidence>
<accession>G2MW92</accession>
<dbReference type="GO" id="GO:0008721">
    <property type="term" value="F:D-serine ammonia-lyase activity"/>
    <property type="evidence" value="ECO:0007669"/>
    <property type="project" value="TreeGrafter"/>
</dbReference>
<comment type="similarity">
    <text evidence="1">Belongs to the DSD1 family.</text>
</comment>
<dbReference type="InterPro" id="IPR026956">
    <property type="entry name" value="D-ser_dehydrat-like_dom"/>
</dbReference>
<dbReference type="EMBL" id="CP002991">
    <property type="protein sequence ID" value="AEM78262.1"/>
    <property type="molecule type" value="Genomic_DNA"/>
</dbReference>
<dbReference type="HOGENOM" id="CLU_031639_2_1_9"/>
<evidence type="ECO:0000256" key="3">
    <source>
        <dbReference type="SAM" id="Coils"/>
    </source>
</evidence>
<dbReference type="PANTHER" id="PTHR28004:SF2">
    <property type="entry name" value="D-SERINE DEHYDRATASE"/>
    <property type="match status" value="1"/>
</dbReference>
<organism evidence="5 6">
    <name type="scientific">Thermoanaerobacter wiegelii Rt8.B1</name>
    <dbReference type="NCBI Taxonomy" id="697303"/>
    <lineage>
        <taxon>Bacteria</taxon>
        <taxon>Bacillati</taxon>
        <taxon>Bacillota</taxon>
        <taxon>Clostridia</taxon>
        <taxon>Thermoanaerobacterales</taxon>
        <taxon>Thermoanaerobacteraceae</taxon>
        <taxon>Thermoanaerobacter</taxon>
    </lineage>
</organism>
<dbReference type="AlphaFoldDB" id="G2MW92"/>
<dbReference type="eggNOG" id="COG3616">
    <property type="taxonomic scope" value="Bacteria"/>
</dbReference>
<feature type="coiled-coil region" evidence="3">
    <location>
        <begin position="176"/>
        <end position="203"/>
    </location>
</feature>
<feature type="domain" description="D-serine dehydratase-like" evidence="4">
    <location>
        <begin position="254"/>
        <end position="350"/>
    </location>
</feature>
<dbReference type="Gene3D" id="3.20.20.10">
    <property type="entry name" value="Alanine racemase"/>
    <property type="match status" value="1"/>
</dbReference>
<name>G2MW92_9THEO</name>
<gene>
    <name evidence="5" type="ORF">Thewi_0831</name>
</gene>
<reference evidence="5 6" key="1">
    <citation type="submission" date="2011-08" db="EMBL/GenBank/DDBJ databases">
        <title>Complete sequence of Thermoanaerobacter wiegelii Rt8.B1.</title>
        <authorList>
            <consortium name="US DOE Joint Genome Institute"/>
            <person name="Lucas S."/>
            <person name="Han J."/>
            <person name="Lapidus A."/>
            <person name="Cheng J.-F."/>
            <person name="Goodwin L."/>
            <person name="Pitluck S."/>
            <person name="Peters L."/>
            <person name="Mikhailova N."/>
            <person name="Zeytun A."/>
            <person name="Daligault H."/>
            <person name="Detter J.C."/>
            <person name="Han C."/>
            <person name="Tapia R."/>
            <person name="Land M."/>
            <person name="Hauser L."/>
            <person name="Kyrpides N."/>
            <person name="Ivanova N."/>
            <person name="Pagani I."/>
            <person name="Hemme C."/>
            <person name="Woyke T."/>
        </authorList>
    </citation>
    <scope>NUCLEOTIDE SEQUENCE [LARGE SCALE GENOMIC DNA]</scope>
    <source>
        <strain evidence="5 6">Rt8.B1</strain>
    </source>
</reference>
<dbReference type="Gene3D" id="2.40.37.20">
    <property type="entry name" value="D-serine dehydratase-like domain"/>
    <property type="match status" value="1"/>
</dbReference>
<keyword evidence="2" id="KW-0456">Lyase</keyword>
<keyword evidence="6" id="KW-1185">Reference proteome</keyword>
<dbReference type="SUPFAM" id="SSF51419">
    <property type="entry name" value="PLP-binding barrel"/>
    <property type="match status" value="1"/>
</dbReference>
<evidence type="ECO:0000259" key="4">
    <source>
        <dbReference type="SMART" id="SM01119"/>
    </source>
</evidence>
<evidence type="ECO:0000313" key="5">
    <source>
        <dbReference type="EMBL" id="AEM78262.1"/>
    </source>
</evidence>
<sequence>MTTIFELPTPSFLVDLDKLESNIKEMADTCRKNGKELWPMVKTHKSTAIAKMQQNYGSKGFLVGTIDEAEKLTENGFKEIMIAYPVASKENIERILTLAQKAHVILSFDGVEAAAKVEETCNRIGLSMDYLIIIDSGLHRFGVVPEKVLELAEKLKSFTHLKFKGIATHPGHTYAKRNIEEIKAVAQEEVEALTTAANILKKEGYSVDIVATGSTPTAAFVVSSKIINILRPGNYVFYDAIQVALGVSPLEKCALTVLATVIAHPKEDLFIIDAGSKCFGLDKGAHGVSLINGYGIVKGYPELVVESLSEEVGKVKVTAPTDIKVGDKIEIIPNHACSTANMTSYLVGHRKGIVEKVIPVDAREGTQNPLALL</sequence>
<evidence type="ECO:0000313" key="6">
    <source>
        <dbReference type="Proteomes" id="UP000008276"/>
    </source>
</evidence>
<dbReference type="Pfam" id="PF01168">
    <property type="entry name" value="Ala_racemase_N"/>
    <property type="match status" value="1"/>
</dbReference>
<dbReference type="PANTHER" id="PTHR28004">
    <property type="entry name" value="ZGC:162816-RELATED"/>
    <property type="match status" value="1"/>
</dbReference>
<proteinExistence type="inferred from homology"/>
<protein>
    <submittedName>
        <fullName evidence="5">Alanine racemase domain protein</fullName>
    </submittedName>
</protein>
<dbReference type="Pfam" id="PF14031">
    <property type="entry name" value="D-ser_dehydrat"/>
    <property type="match status" value="1"/>
</dbReference>
<dbReference type="InterPro" id="IPR051466">
    <property type="entry name" value="D-amino_acid_metab_enzyme"/>
</dbReference>
<dbReference type="Proteomes" id="UP000008276">
    <property type="component" value="Chromosome"/>
</dbReference>
<evidence type="ECO:0000256" key="2">
    <source>
        <dbReference type="ARBA" id="ARBA00023239"/>
    </source>
</evidence>